<protein>
    <submittedName>
        <fullName evidence="1">(Mediterranean fruit fly) hypothetical protein</fullName>
    </submittedName>
</protein>
<reference evidence="1" key="1">
    <citation type="submission" date="2020-11" db="EMBL/GenBank/DDBJ databases">
        <authorList>
            <person name="Whitehead M."/>
        </authorList>
    </citation>
    <scope>NUCLEOTIDE SEQUENCE</scope>
    <source>
        <strain evidence="1">EGII</strain>
    </source>
</reference>
<dbReference type="Proteomes" id="UP000606786">
    <property type="component" value="Unassembled WGS sequence"/>
</dbReference>
<dbReference type="EMBL" id="CAJHJT010000012">
    <property type="protein sequence ID" value="CAD6997294.1"/>
    <property type="molecule type" value="Genomic_DNA"/>
</dbReference>
<gene>
    <name evidence="1" type="ORF">CCAP1982_LOCUS5927</name>
</gene>
<evidence type="ECO:0000313" key="2">
    <source>
        <dbReference type="Proteomes" id="UP000606786"/>
    </source>
</evidence>
<evidence type="ECO:0000313" key="1">
    <source>
        <dbReference type="EMBL" id="CAD6997294.1"/>
    </source>
</evidence>
<dbReference type="AlphaFoldDB" id="A0A811UEK7"/>
<keyword evidence="2" id="KW-1185">Reference proteome</keyword>
<organism evidence="1 2">
    <name type="scientific">Ceratitis capitata</name>
    <name type="common">Mediterranean fruit fly</name>
    <name type="synonym">Tephritis capitata</name>
    <dbReference type="NCBI Taxonomy" id="7213"/>
    <lineage>
        <taxon>Eukaryota</taxon>
        <taxon>Metazoa</taxon>
        <taxon>Ecdysozoa</taxon>
        <taxon>Arthropoda</taxon>
        <taxon>Hexapoda</taxon>
        <taxon>Insecta</taxon>
        <taxon>Pterygota</taxon>
        <taxon>Neoptera</taxon>
        <taxon>Endopterygota</taxon>
        <taxon>Diptera</taxon>
        <taxon>Brachycera</taxon>
        <taxon>Muscomorpha</taxon>
        <taxon>Tephritoidea</taxon>
        <taxon>Tephritidae</taxon>
        <taxon>Ceratitis</taxon>
        <taxon>Ceratitis</taxon>
    </lineage>
</organism>
<accession>A0A811UEK7</accession>
<proteinExistence type="predicted"/>
<sequence>MAKSADALISLNGLQICETVLLSESTPPKLDYGLTSYMFVWHTRKSLKSEPIIRGHSTEVKYTIKCDQRPTSTCGSLKVRLRRLTVAEINAAQNEVQDTESETSTVEFIINTGETASDSDSDEETFGMAIENTTRYEEDHNVEKETALTLLAEEDFGLEQWLKEITDTEVQTAEPEVVDEIEKWLRQTGEPTITPPGWRNFTNNDPLTTELIAKIQGRVDQQPGKR</sequence>
<name>A0A811UEK7_CERCA</name>
<comment type="caution">
    <text evidence="1">The sequence shown here is derived from an EMBL/GenBank/DDBJ whole genome shotgun (WGS) entry which is preliminary data.</text>
</comment>